<dbReference type="Pfam" id="PF05618">
    <property type="entry name" value="Zn_protease"/>
    <property type="match status" value="1"/>
</dbReference>
<sequence length="146" mass="17026">MSKKLIGRFDKIDFPEFNLFEIEAKTDTGAFTSSIHSHKIEEFTVDDQNFIKFTLLDPTHIHYNEKVYQTKNYSKKLVKSSNGLSEERFVIKTTVVLFNEIYPIELTLSERSDMKYPILLGRKFLNNKFIVDPSIKNSSFKSKKSS</sequence>
<dbReference type="PANTHER" id="PTHR38037">
    <property type="entry name" value="ZN_PROTEASE DOMAIN-CONTAINING PROTEIN"/>
    <property type="match status" value="1"/>
</dbReference>
<reference evidence="2" key="1">
    <citation type="journal article" date="2014" name="Int. J. Syst. Evol. Microbiol.">
        <title>Complete genome sequence of Corynebacterium casei LMG S-19264T (=DSM 44701T), isolated from a smear-ripened cheese.</title>
        <authorList>
            <consortium name="US DOE Joint Genome Institute (JGI-PGF)"/>
            <person name="Walter F."/>
            <person name="Albersmeier A."/>
            <person name="Kalinowski J."/>
            <person name="Ruckert C."/>
        </authorList>
    </citation>
    <scope>NUCLEOTIDE SEQUENCE</scope>
    <source>
        <strain evidence="2">CGMCC 1.15763</strain>
    </source>
</reference>
<dbReference type="SUPFAM" id="SSF50630">
    <property type="entry name" value="Acid proteases"/>
    <property type="match status" value="1"/>
</dbReference>
<keyword evidence="3" id="KW-1185">Reference proteome</keyword>
<accession>A0A917MDZ5</accession>
<dbReference type="PANTHER" id="PTHR38037:SF2">
    <property type="entry name" value="ATP-DEPENDENT ZINC PROTEASE DOMAIN-CONTAINING PROTEIN-RELATED"/>
    <property type="match status" value="1"/>
</dbReference>
<comment type="caution">
    <text evidence="2">The sequence shown here is derived from an EMBL/GenBank/DDBJ whole genome shotgun (WGS) entry which is preliminary data.</text>
</comment>
<dbReference type="InterPro" id="IPR021109">
    <property type="entry name" value="Peptidase_aspartic_dom_sf"/>
</dbReference>
<dbReference type="InterPro" id="IPR008503">
    <property type="entry name" value="Asp_endopeptidase"/>
</dbReference>
<evidence type="ECO:0000313" key="2">
    <source>
        <dbReference type="EMBL" id="GGH00883.1"/>
    </source>
</evidence>
<name>A0A917MDZ5_9FLAO</name>
<dbReference type="EMBL" id="BMJW01000002">
    <property type="protein sequence ID" value="GGH00883.1"/>
    <property type="molecule type" value="Genomic_DNA"/>
</dbReference>
<dbReference type="Gene3D" id="2.40.70.10">
    <property type="entry name" value="Acid Proteases"/>
    <property type="match status" value="1"/>
</dbReference>
<evidence type="ECO:0000259" key="1">
    <source>
        <dbReference type="Pfam" id="PF05618"/>
    </source>
</evidence>
<organism evidence="2 3">
    <name type="scientific">Polaribacter pacificus</name>
    <dbReference type="NCBI Taxonomy" id="1775173"/>
    <lineage>
        <taxon>Bacteria</taxon>
        <taxon>Pseudomonadati</taxon>
        <taxon>Bacteroidota</taxon>
        <taxon>Flavobacteriia</taxon>
        <taxon>Flavobacteriales</taxon>
        <taxon>Flavobacteriaceae</taxon>
    </lineage>
</organism>
<protein>
    <submittedName>
        <fullName evidence="2">Ribosomal protein S6 modification protein</fullName>
    </submittedName>
</protein>
<proteinExistence type="predicted"/>
<gene>
    <name evidence="2" type="primary">rimK2</name>
    <name evidence="2" type="ORF">GCM10011416_19440</name>
</gene>
<dbReference type="AlphaFoldDB" id="A0A917MDZ5"/>
<dbReference type="Proteomes" id="UP000633278">
    <property type="component" value="Unassembled WGS sequence"/>
</dbReference>
<evidence type="ECO:0000313" key="3">
    <source>
        <dbReference type="Proteomes" id="UP000633278"/>
    </source>
</evidence>
<feature type="domain" description="Retropepsin-like aspartic endopeptidase" evidence="1">
    <location>
        <begin position="20"/>
        <end position="137"/>
    </location>
</feature>
<reference evidence="2" key="2">
    <citation type="submission" date="2020-09" db="EMBL/GenBank/DDBJ databases">
        <authorList>
            <person name="Sun Q."/>
            <person name="Zhou Y."/>
        </authorList>
    </citation>
    <scope>NUCLEOTIDE SEQUENCE</scope>
    <source>
        <strain evidence="2">CGMCC 1.15763</strain>
    </source>
</reference>
<dbReference type="RefSeq" id="WP_188599131.1">
    <property type="nucleotide sequence ID" value="NZ_BMJW01000002.1"/>
</dbReference>